<keyword evidence="4" id="KW-0234">DNA repair</keyword>
<evidence type="ECO:0000256" key="2">
    <source>
        <dbReference type="ARBA" id="ARBA00022763"/>
    </source>
</evidence>
<name>A0A420ISK5_9PEZI</name>
<evidence type="ECO:0000256" key="1">
    <source>
        <dbReference type="ARBA" id="ARBA00004123"/>
    </source>
</evidence>
<dbReference type="InterPro" id="IPR053829">
    <property type="entry name" value="XLF-like_CC"/>
</dbReference>
<comment type="caution">
    <text evidence="11">The sequence shown here is derived from an EMBL/GenBank/DDBJ whole genome shotgun (WGS) entry which is preliminary data.</text>
</comment>
<dbReference type="Pfam" id="PF21928">
    <property type="entry name" value="XLF_CC"/>
    <property type="match status" value="1"/>
</dbReference>
<evidence type="ECO:0000259" key="10">
    <source>
        <dbReference type="Pfam" id="PF21928"/>
    </source>
</evidence>
<sequence>MAWKPLKLSTSAAISFPTLLYTAKISSSSYTIHVTDLTSIWSESLSPQEIRLRSNEERTSIDPCSDDQLAILLEKISLALTGAQGTSLHLNLDDLTCGQAQLITLSIHVILPEGIRALDWPVRLSIKHPILLTDQLTIPLLRAHHKLAKNVELLSQELKQKDFVIGKMIDKFQEHDIDFGQLFPQALGKQRSRLKKEFAANKVTGLTKFDFESWKASQDLGENEPEIAFLIEELFAGPCIEPIRFEIKDSLDLKKHWWEGLIKKPIRIETGCLTAAISLAEPKLKRIVSTKRDEQANSQTLANFKSSNENKYRVDAISTRAIDVDFQDTSSVETSTSSAIVRNSEHLSFKKKVSKPKLKVEGKDDDESSEDDAFSPFLGDRRGLEMLGGEKNVLKRESHTCAQKVYSPNLSPRKRICSLMVIKGKKNRSGPSAGSMTEKLIESENQGNLSRVVAKTTFKILEHGATQDIKRNFTTNEIASDPTQNKIDCLAADLREINTIEDIRYLRKPDEKPLYEEGSLIKANKKRDGLKKEIDLRMSYKTPVKKKRRF</sequence>
<feature type="compositionally biased region" description="Acidic residues" evidence="8">
    <location>
        <begin position="363"/>
        <end position="373"/>
    </location>
</feature>
<proteinExistence type="inferred from homology"/>
<dbReference type="InterPro" id="IPR015381">
    <property type="entry name" value="XLF-like_N"/>
</dbReference>
<accession>A0A420ISK5</accession>
<keyword evidence="5" id="KW-0539">Nucleus</keyword>
<gene>
    <name evidence="11" type="ORF">GcM1_218011</name>
</gene>
<dbReference type="PANTHER" id="PTHR32235">
    <property type="entry name" value="NON-HOMOLOGOUS END-JOINING FACTOR 1"/>
    <property type="match status" value="1"/>
</dbReference>
<dbReference type="CDD" id="cd22285">
    <property type="entry name" value="HD_XLF_N"/>
    <property type="match status" value="1"/>
</dbReference>
<evidence type="ECO:0000256" key="6">
    <source>
        <dbReference type="ARBA" id="ARBA00025747"/>
    </source>
</evidence>
<keyword evidence="3" id="KW-0238">DNA-binding</keyword>
<feature type="domain" description="XLF-like coiled-coil region" evidence="10">
    <location>
        <begin position="130"/>
        <end position="178"/>
    </location>
</feature>
<evidence type="ECO:0000256" key="7">
    <source>
        <dbReference type="ARBA" id="ARBA00044529"/>
    </source>
</evidence>
<organism evidence="11 12">
    <name type="scientific">Golovinomyces cichoracearum</name>
    <dbReference type="NCBI Taxonomy" id="62708"/>
    <lineage>
        <taxon>Eukaryota</taxon>
        <taxon>Fungi</taxon>
        <taxon>Dikarya</taxon>
        <taxon>Ascomycota</taxon>
        <taxon>Pezizomycotina</taxon>
        <taxon>Leotiomycetes</taxon>
        <taxon>Erysiphales</taxon>
        <taxon>Erysiphaceae</taxon>
        <taxon>Golovinomyces</taxon>
    </lineage>
</organism>
<dbReference type="InterPro" id="IPR038051">
    <property type="entry name" value="XRCC4-like_N_sf"/>
</dbReference>
<evidence type="ECO:0000256" key="5">
    <source>
        <dbReference type="ARBA" id="ARBA00023242"/>
    </source>
</evidence>
<evidence type="ECO:0000256" key="8">
    <source>
        <dbReference type="SAM" id="MobiDB-lite"/>
    </source>
</evidence>
<dbReference type="AlphaFoldDB" id="A0A420ISK5"/>
<evidence type="ECO:0000313" key="11">
    <source>
        <dbReference type="EMBL" id="RKF77510.1"/>
    </source>
</evidence>
<comment type="similarity">
    <text evidence="6">Belongs to the XRCC4-XLF family. XLF subfamily.</text>
</comment>
<dbReference type="InterPro" id="IPR052287">
    <property type="entry name" value="NHEJ_factor"/>
</dbReference>
<dbReference type="PANTHER" id="PTHR32235:SF1">
    <property type="entry name" value="NON-HOMOLOGOUS END-JOINING FACTOR 1"/>
    <property type="match status" value="1"/>
</dbReference>
<feature type="domain" description="XLF-like N-terminal" evidence="9">
    <location>
        <begin position="3"/>
        <end position="125"/>
    </location>
</feature>
<dbReference type="GO" id="GO:0006303">
    <property type="term" value="P:double-strand break repair via nonhomologous end joining"/>
    <property type="evidence" value="ECO:0007669"/>
    <property type="project" value="UniProtKB-ARBA"/>
</dbReference>
<keyword evidence="2" id="KW-0227">DNA damage</keyword>
<dbReference type="EMBL" id="MCBS01021889">
    <property type="protein sequence ID" value="RKF77510.1"/>
    <property type="molecule type" value="Genomic_DNA"/>
</dbReference>
<comment type="subcellular location">
    <subcellularLocation>
        <location evidence="1">Nucleus</location>
    </subcellularLocation>
</comment>
<dbReference type="Gene3D" id="2.170.210.10">
    <property type="entry name" value="DNA double-strand break repair and VJ recombination XRCC4, N-terminal"/>
    <property type="match status" value="1"/>
</dbReference>
<evidence type="ECO:0000256" key="4">
    <source>
        <dbReference type="ARBA" id="ARBA00023204"/>
    </source>
</evidence>
<dbReference type="GO" id="GO:0045027">
    <property type="term" value="F:DNA end binding"/>
    <property type="evidence" value="ECO:0007669"/>
    <property type="project" value="TreeGrafter"/>
</dbReference>
<evidence type="ECO:0000313" key="12">
    <source>
        <dbReference type="Proteomes" id="UP000285326"/>
    </source>
</evidence>
<feature type="region of interest" description="Disordered" evidence="8">
    <location>
        <begin position="352"/>
        <end position="375"/>
    </location>
</feature>
<evidence type="ECO:0000259" key="9">
    <source>
        <dbReference type="Pfam" id="PF09302"/>
    </source>
</evidence>
<dbReference type="Pfam" id="PF09302">
    <property type="entry name" value="XLF"/>
    <property type="match status" value="1"/>
</dbReference>
<evidence type="ECO:0000256" key="3">
    <source>
        <dbReference type="ARBA" id="ARBA00023125"/>
    </source>
</evidence>
<dbReference type="Proteomes" id="UP000285326">
    <property type="component" value="Unassembled WGS sequence"/>
</dbReference>
<reference evidence="11 12" key="1">
    <citation type="journal article" date="2018" name="BMC Genomics">
        <title>Comparative genome analyses reveal sequence features reflecting distinct modes of host-adaptation between dicot and monocot powdery mildew.</title>
        <authorList>
            <person name="Wu Y."/>
            <person name="Ma X."/>
            <person name="Pan Z."/>
            <person name="Kale S.D."/>
            <person name="Song Y."/>
            <person name="King H."/>
            <person name="Zhang Q."/>
            <person name="Presley C."/>
            <person name="Deng X."/>
            <person name="Wei C.I."/>
            <person name="Xiao S."/>
        </authorList>
    </citation>
    <scope>NUCLEOTIDE SEQUENCE [LARGE SCALE GENOMIC DNA]</scope>
    <source>
        <strain evidence="11">UMSG1</strain>
    </source>
</reference>
<protein>
    <recommendedName>
        <fullName evidence="7">Non-homologous end-joining factor 1</fullName>
    </recommendedName>
</protein>
<dbReference type="GO" id="GO:0032807">
    <property type="term" value="C:DNA ligase IV complex"/>
    <property type="evidence" value="ECO:0007669"/>
    <property type="project" value="TreeGrafter"/>
</dbReference>